<keyword evidence="6" id="KW-0999">Mitochondrion inner membrane</keyword>
<keyword evidence="5" id="KW-0677">Repeat</keyword>
<evidence type="ECO:0000256" key="5">
    <source>
        <dbReference type="ARBA" id="ARBA00022737"/>
    </source>
</evidence>
<dbReference type="EMBL" id="OU594957">
    <property type="protein sequence ID" value="CAG9282014.1"/>
    <property type="molecule type" value="Genomic_DNA"/>
</dbReference>
<evidence type="ECO:0000256" key="1">
    <source>
        <dbReference type="ARBA" id="ARBA00004448"/>
    </source>
</evidence>
<dbReference type="Proteomes" id="UP000836788">
    <property type="component" value="Chromosome 16"/>
</dbReference>
<proteinExistence type="inferred from homology"/>
<dbReference type="PRINTS" id="PR00926">
    <property type="entry name" value="MITOCARRIER"/>
</dbReference>
<reference evidence="10" key="1">
    <citation type="submission" date="2022-02" db="EMBL/GenBank/DDBJ databases">
        <authorList>
            <person name="Giguere J D."/>
        </authorList>
    </citation>
    <scope>NUCLEOTIDE SEQUENCE</scope>
    <source>
        <strain evidence="10">CCAP 1055/1</strain>
    </source>
</reference>
<accession>A0A8J9X361</accession>
<dbReference type="InterPro" id="IPR018108">
    <property type="entry name" value="MCP_transmembrane"/>
</dbReference>
<dbReference type="InterPro" id="IPR002067">
    <property type="entry name" value="MCP"/>
</dbReference>
<gene>
    <name evidence="10" type="ORF">PTTT1_LOCUS18269</name>
</gene>
<dbReference type="SUPFAM" id="SSF103506">
    <property type="entry name" value="Mitochondrial carrier"/>
    <property type="match status" value="1"/>
</dbReference>
<organism evidence="10">
    <name type="scientific">Phaeodactylum tricornutum</name>
    <name type="common">Diatom</name>
    <dbReference type="NCBI Taxonomy" id="2850"/>
    <lineage>
        <taxon>Eukaryota</taxon>
        <taxon>Sar</taxon>
        <taxon>Stramenopiles</taxon>
        <taxon>Ochrophyta</taxon>
        <taxon>Bacillariophyta</taxon>
        <taxon>Bacillariophyceae</taxon>
        <taxon>Bacillariophycidae</taxon>
        <taxon>Naviculales</taxon>
        <taxon>Phaeodactylaceae</taxon>
        <taxon>Phaeodactylum</taxon>
    </lineage>
</organism>
<sequence length="287" mass="30208">MGHPQPPSFLTAMVAGGLAGTSVDVALFPIDTLKTRLQAPVGFLKAGGFKGIYNGIGAAAAGSAPGAALFFCTYETLKPVVLRWQERVGIQNQDALSHMIAASAGEAAACLVRVPTEVVKAKMQTTAAPLSLADTVRGVLKERHGGNPLASVTGGLYRGYGITLFREIPFAVIQFPLYEKFKVWWGDQQGTPVSPWQAAACGSFSGAIAAAVTTPLDVLKTRLMLGTDKNGRVYTGVSDVLRTTLEAEGKTALLNGIQPRVMWISIGGFVFFGAYETFKATVSPVLG</sequence>
<evidence type="ECO:0000256" key="2">
    <source>
        <dbReference type="ARBA" id="ARBA00006375"/>
    </source>
</evidence>
<comment type="similarity">
    <text evidence="2">Belongs to the mitochondrial carrier (TC 2.A.29) family.</text>
</comment>
<evidence type="ECO:0000256" key="3">
    <source>
        <dbReference type="ARBA" id="ARBA00022448"/>
    </source>
</evidence>
<name>A0A8J9X361_PHATR</name>
<dbReference type="GO" id="GO:0005743">
    <property type="term" value="C:mitochondrial inner membrane"/>
    <property type="evidence" value="ECO:0007669"/>
    <property type="project" value="UniProtKB-SubCell"/>
</dbReference>
<dbReference type="Pfam" id="PF00153">
    <property type="entry name" value="Mito_carr"/>
    <property type="match status" value="3"/>
</dbReference>
<dbReference type="InterPro" id="IPR023395">
    <property type="entry name" value="MCP_dom_sf"/>
</dbReference>
<evidence type="ECO:0000256" key="6">
    <source>
        <dbReference type="ARBA" id="ARBA00022792"/>
    </source>
</evidence>
<dbReference type="GO" id="GO:0055085">
    <property type="term" value="P:transmembrane transport"/>
    <property type="evidence" value="ECO:0007669"/>
    <property type="project" value="InterPro"/>
</dbReference>
<keyword evidence="7" id="KW-1133">Transmembrane helix</keyword>
<dbReference type="PANTHER" id="PTHR45667">
    <property type="entry name" value="S-ADENOSYLMETHIONINE MITOCHONDRIAL CARRIER PROTEIN"/>
    <property type="match status" value="1"/>
</dbReference>
<keyword evidence="3" id="KW-0813">Transport</keyword>
<evidence type="ECO:0000256" key="9">
    <source>
        <dbReference type="ARBA" id="ARBA00023136"/>
    </source>
</evidence>
<keyword evidence="8" id="KW-0496">Mitochondrion</keyword>
<comment type="subcellular location">
    <subcellularLocation>
        <location evidence="1">Mitochondrion inner membrane</location>
        <topology evidence="1">Multi-pass membrane protein</topology>
    </subcellularLocation>
</comment>
<dbReference type="AlphaFoldDB" id="A0A8J9X361"/>
<dbReference type="FunFam" id="1.50.40.10:FF:000018">
    <property type="entry name" value="S-adenosylmethionine mitochondrial carrier protein-like"/>
    <property type="match status" value="1"/>
</dbReference>
<protein>
    <submittedName>
        <fullName evidence="10">Uncharacterized protein</fullName>
    </submittedName>
</protein>
<keyword evidence="4" id="KW-0812">Transmembrane</keyword>
<evidence type="ECO:0000313" key="10">
    <source>
        <dbReference type="EMBL" id="CAG9282014.1"/>
    </source>
</evidence>
<evidence type="ECO:0000256" key="7">
    <source>
        <dbReference type="ARBA" id="ARBA00022989"/>
    </source>
</evidence>
<dbReference type="Gene3D" id="1.50.40.10">
    <property type="entry name" value="Mitochondrial carrier domain"/>
    <property type="match status" value="2"/>
</dbReference>
<evidence type="ECO:0000256" key="4">
    <source>
        <dbReference type="ARBA" id="ARBA00022692"/>
    </source>
</evidence>
<evidence type="ECO:0000256" key="8">
    <source>
        <dbReference type="ARBA" id="ARBA00023128"/>
    </source>
</evidence>
<keyword evidence="9" id="KW-0472">Membrane</keyword>